<feature type="domain" description="Major facilitator superfamily (MFS) profile" evidence="8">
    <location>
        <begin position="24"/>
        <end position="456"/>
    </location>
</feature>
<evidence type="ECO:0000256" key="6">
    <source>
        <dbReference type="ARBA" id="ARBA00023136"/>
    </source>
</evidence>
<dbReference type="Pfam" id="PF07690">
    <property type="entry name" value="MFS_1"/>
    <property type="match status" value="1"/>
</dbReference>
<feature type="transmembrane region" description="Helical" evidence="7">
    <location>
        <begin position="272"/>
        <end position="293"/>
    </location>
</feature>
<keyword evidence="4 7" id="KW-0812">Transmembrane</keyword>
<reference evidence="9 10" key="1">
    <citation type="submission" date="2019-07" db="EMBL/GenBank/DDBJ databases">
        <title>Qingshengfaniella alkalisoli gen. nov., sp. nov., isolated from saline soil.</title>
        <authorList>
            <person name="Xu L."/>
            <person name="Huang X.-X."/>
            <person name="Sun J.-Q."/>
        </authorList>
    </citation>
    <scope>NUCLEOTIDE SEQUENCE [LARGE SCALE GENOMIC DNA]</scope>
    <source>
        <strain evidence="9 10">DSM 27279</strain>
    </source>
</reference>
<evidence type="ECO:0000256" key="7">
    <source>
        <dbReference type="SAM" id="Phobius"/>
    </source>
</evidence>
<feature type="transmembrane region" description="Helical" evidence="7">
    <location>
        <begin position="362"/>
        <end position="379"/>
    </location>
</feature>
<evidence type="ECO:0000313" key="10">
    <source>
        <dbReference type="Proteomes" id="UP000318405"/>
    </source>
</evidence>
<evidence type="ECO:0000256" key="2">
    <source>
        <dbReference type="ARBA" id="ARBA00022448"/>
    </source>
</evidence>
<dbReference type="InterPro" id="IPR020846">
    <property type="entry name" value="MFS_dom"/>
</dbReference>
<gene>
    <name evidence="9" type="ORF">FOZ76_18535</name>
</gene>
<feature type="transmembrane region" description="Helical" evidence="7">
    <location>
        <begin position="404"/>
        <end position="424"/>
    </location>
</feature>
<proteinExistence type="predicted"/>
<dbReference type="OrthoDB" id="9807274at2"/>
<comment type="caution">
    <text evidence="9">The sequence shown here is derived from an EMBL/GenBank/DDBJ whole genome shotgun (WGS) entry which is preliminary data.</text>
</comment>
<feature type="transmembrane region" description="Helical" evidence="7">
    <location>
        <begin position="117"/>
        <end position="136"/>
    </location>
</feature>
<dbReference type="Gene3D" id="1.20.1720.10">
    <property type="entry name" value="Multidrug resistance protein D"/>
    <property type="match status" value="1"/>
</dbReference>
<evidence type="ECO:0000259" key="8">
    <source>
        <dbReference type="PROSITE" id="PS50850"/>
    </source>
</evidence>
<keyword evidence="3" id="KW-1003">Cell membrane</keyword>
<dbReference type="Proteomes" id="UP000318405">
    <property type="component" value="Unassembled WGS sequence"/>
</dbReference>
<feature type="transmembrane region" description="Helical" evidence="7">
    <location>
        <begin position="333"/>
        <end position="356"/>
    </location>
</feature>
<feature type="transmembrane region" description="Helical" evidence="7">
    <location>
        <begin position="232"/>
        <end position="251"/>
    </location>
</feature>
<dbReference type="GO" id="GO:0022857">
    <property type="term" value="F:transmembrane transporter activity"/>
    <property type="evidence" value="ECO:0007669"/>
    <property type="project" value="InterPro"/>
</dbReference>
<keyword evidence="6 7" id="KW-0472">Membrane</keyword>
<dbReference type="InterPro" id="IPR011701">
    <property type="entry name" value="MFS"/>
</dbReference>
<name>A0A556AFE3_9BURK</name>
<dbReference type="PANTHER" id="PTHR42718:SF46">
    <property type="entry name" value="BLR6921 PROTEIN"/>
    <property type="match status" value="1"/>
</dbReference>
<dbReference type="GO" id="GO:0005886">
    <property type="term" value="C:plasma membrane"/>
    <property type="evidence" value="ECO:0007669"/>
    <property type="project" value="UniProtKB-SubCell"/>
</dbReference>
<feature type="transmembrane region" description="Helical" evidence="7">
    <location>
        <begin position="207"/>
        <end position="226"/>
    </location>
</feature>
<comment type="subcellular location">
    <subcellularLocation>
        <location evidence="1">Cell membrane</location>
        <topology evidence="1">Multi-pass membrane protein</topology>
    </subcellularLocation>
</comment>
<dbReference type="PROSITE" id="PS50850">
    <property type="entry name" value="MFS"/>
    <property type="match status" value="1"/>
</dbReference>
<dbReference type="CDD" id="cd17321">
    <property type="entry name" value="MFS_MMR_MDR_like"/>
    <property type="match status" value="1"/>
</dbReference>
<dbReference type="InterPro" id="IPR036259">
    <property type="entry name" value="MFS_trans_sf"/>
</dbReference>
<evidence type="ECO:0000256" key="3">
    <source>
        <dbReference type="ARBA" id="ARBA00022475"/>
    </source>
</evidence>
<evidence type="ECO:0000256" key="4">
    <source>
        <dbReference type="ARBA" id="ARBA00022692"/>
    </source>
</evidence>
<feature type="transmembrane region" description="Helical" evidence="7">
    <location>
        <begin position="22"/>
        <end position="46"/>
    </location>
</feature>
<dbReference type="SUPFAM" id="SSF103473">
    <property type="entry name" value="MFS general substrate transporter"/>
    <property type="match status" value="1"/>
</dbReference>
<accession>A0A556AFE3</accession>
<dbReference type="EMBL" id="VLTJ01000035">
    <property type="protein sequence ID" value="TSH91599.1"/>
    <property type="molecule type" value="Genomic_DNA"/>
</dbReference>
<dbReference type="RefSeq" id="WP_143949771.1">
    <property type="nucleotide sequence ID" value="NZ_BAABMB010000006.1"/>
</dbReference>
<dbReference type="PANTHER" id="PTHR42718">
    <property type="entry name" value="MAJOR FACILITATOR SUPERFAMILY MULTIDRUG TRANSPORTER MFSC"/>
    <property type="match status" value="1"/>
</dbReference>
<feature type="transmembrane region" description="Helical" evidence="7">
    <location>
        <begin position="90"/>
        <end position="111"/>
    </location>
</feature>
<protein>
    <submittedName>
        <fullName evidence="9">MFS transporter</fullName>
    </submittedName>
</protein>
<evidence type="ECO:0000256" key="5">
    <source>
        <dbReference type="ARBA" id="ARBA00022989"/>
    </source>
</evidence>
<dbReference type="Gene3D" id="1.20.1250.20">
    <property type="entry name" value="MFS general substrate transporter like domains"/>
    <property type="match status" value="1"/>
</dbReference>
<feature type="transmembrane region" description="Helical" evidence="7">
    <location>
        <begin position="176"/>
        <end position="195"/>
    </location>
</feature>
<evidence type="ECO:0000313" key="9">
    <source>
        <dbReference type="EMBL" id="TSH91599.1"/>
    </source>
</evidence>
<feature type="transmembrane region" description="Helical" evidence="7">
    <location>
        <begin position="66"/>
        <end position="83"/>
    </location>
</feature>
<dbReference type="PRINTS" id="PR01036">
    <property type="entry name" value="TCRTETB"/>
</dbReference>
<keyword evidence="10" id="KW-1185">Reference proteome</keyword>
<keyword evidence="2" id="KW-0813">Transport</keyword>
<keyword evidence="5 7" id="KW-1133">Transmembrane helix</keyword>
<evidence type="ECO:0000256" key="1">
    <source>
        <dbReference type="ARBA" id="ARBA00004651"/>
    </source>
</evidence>
<feature type="transmembrane region" description="Helical" evidence="7">
    <location>
        <begin position="305"/>
        <end position="326"/>
    </location>
</feature>
<dbReference type="AlphaFoldDB" id="A0A556AFE3"/>
<organism evidence="9 10">
    <name type="scientific">Verticiella sediminum</name>
    <dbReference type="NCBI Taxonomy" id="1247510"/>
    <lineage>
        <taxon>Bacteria</taxon>
        <taxon>Pseudomonadati</taxon>
        <taxon>Pseudomonadota</taxon>
        <taxon>Betaproteobacteria</taxon>
        <taxon>Burkholderiales</taxon>
        <taxon>Alcaligenaceae</taxon>
        <taxon>Verticiella</taxon>
    </lineage>
</organism>
<sequence>MSDPASSSATPPALGLPAPRRYWAVAVQLIGIIVAVLDNSIVNVALPTIAAGLDASPAEAVRLTNVYNLTLLVMLLPLAALGERIGFRRVFGAGLVLFAFGALACALSRSIEMLTVARVVQGLASAALMSMMGGLMRHIYPPAKFGRGIGLNAMVVALSGAMGPTMSSLILSVADWPWLFGVTIPFALVALAGVRQLPESRRNPGRLDWFGALHSACVLVLIVLGIERLPVAPWPSVGMIALGVVLAVWLVRRSAQQTAPLVPVDLFRFSAFSYAVSASLCLFGAQMAAFVALPFYFQAAFGRDQIAVGFLMTAWPIAGGIMAPIAGRLADRFSAALLSGIGACGMTCGMLTLAALPADSGNGWLLFGLALGGVGFGFFQSPNNRAMLTAVPVMRAGAAGGVQATTRTFGQSLGIALVGIALALGGAQGATLAVVLSAVMSSAAVAVNMVRVRAERRAAG</sequence>